<organism evidence="5 6">
    <name type="scientific">Echinicola arenosa</name>
    <dbReference type="NCBI Taxonomy" id="2774144"/>
    <lineage>
        <taxon>Bacteria</taxon>
        <taxon>Pseudomonadati</taxon>
        <taxon>Bacteroidota</taxon>
        <taxon>Cytophagia</taxon>
        <taxon>Cytophagales</taxon>
        <taxon>Cyclobacteriaceae</taxon>
        <taxon>Echinicola</taxon>
    </lineage>
</organism>
<keyword evidence="1" id="KW-0813">Transport</keyword>
<dbReference type="Pfam" id="PF00005">
    <property type="entry name" value="ABC_tran"/>
    <property type="match status" value="1"/>
</dbReference>
<dbReference type="EMBL" id="JACYTQ010000001">
    <property type="protein sequence ID" value="MBD8487675.1"/>
    <property type="molecule type" value="Genomic_DNA"/>
</dbReference>
<dbReference type="Gene3D" id="3.40.50.300">
    <property type="entry name" value="P-loop containing nucleotide triphosphate hydrolases"/>
    <property type="match status" value="1"/>
</dbReference>
<proteinExistence type="predicted"/>
<accession>A0ABR9AG93</accession>
<evidence type="ECO:0000256" key="3">
    <source>
        <dbReference type="ARBA" id="ARBA00022840"/>
    </source>
</evidence>
<comment type="caution">
    <text evidence="5">The sequence shown here is derived from an EMBL/GenBank/DDBJ whole genome shotgun (WGS) entry which is preliminary data.</text>
</comment>
<dbReference type="InterPro" id="IPR017871">
    <property type="entry name" value="ABC_transporter-like_CS"/>
</dbReference>
<dbReference type="InterPro" id="IPR003439">
    <property type="entry name" value="ABC_transporter-like_ATP-bd"/>
</dbReference>
<reference evidence="5 6" key="1">
    <citation type="submission" date="2020-09" db="EMBL/GenBank/DDBJ databases">
        <title>Echinicola sp. CAU 1574 isolated from sand of Sido Beach.</title>
        <authorList>
            <person name="Kim W."/>
        </authorList>
    </citation>
    <scope>NUCLEOTIDE SEQUENCE [LARGE SCALE GENOMIC DNA]</scope>
    <source>
        <strain evidence="5 6">CAU 1574</strain>
    </source>
</reference>
<dbReference type="PROSITE" id="PS50893">
    <property type="entry name" value="ABC_TRANSPORTER_2"/>
    <property type="match status" value="1"/>
</dbReference>
<dbReference type="SUPFAM" id="SSF52540">
    <property type="entry name" value="P-loop containing nucleoside triphosphate hydrolases"/>
    <property type="match status" value="1"/>
</dbReference>
<dbReference type="InterPro" id="IPR027417">
    <property type="entry name" value="P-loop_NTPase"/>
</dbReference>
<dbReference type="PANTHER" id="PTHR42939:SF1">
    <property type="entry name" value="ABC TRANSPORTER ATP-BINDING PROTEIN ALBC-RELATED"/>
    <property type="match status" value="1"/>
</dbReference>
<dbReference type="PROSITE" id="PS00211">
    <property type="entry name" value="ABC_TRANSPORTER_1"/>
    <property type="match status" value="1"/>
</dbReference>
<evidence type="ECO:0000313" key="6">
    <source>
        <dbReference type="Proteomes" id="UP000647133"/>
    </source>
</evidence>
<dbReference type="InterPro" id="IPR003593">
    <property type="entry name" value="AAA+_ATPase"/>
</dbReference>
<keyword evidence="2" id="KW-0547">Nucleotide-binding</keyword>
<evidence type="ECO:0000259" key="4">
    <source>
        <dbReference type="PROSITE" id="PS50893"/>
    </source>
</evidence>
<name>A0ABR9AG93_9BACT</name>
<evidence type="ECO:0000256" key="1">
    <source>
        <dbReference type="ARBA" id="ARBA00022448"/>
    </source>
</evidence>
<keyword evidence="6" id="KW-1185">Reference proteome</keyword>
<dbReference type="Proteomes" id="UP000647133">
    <property type="component" value="Unassembled WGS sequence"/>
</dbReference>
<sequence length="211" mass="23935">MLEIRFNKAAKRFQYDWIFRNLDLLVEANSKIAITGSNGSGKSTFLKCLAGTNPLTEGSISYSFEGQPVSDADIYQKLVISAPYMELPEEFSLKELLTFHFSFKTPISGMSPEDMVKEMYLDEAINKQVSYFSSGMKQRLKLGLCFFSEAPLLILDEPTSNLDQRGSNWYLDLVGKFGQNRTIFVGSNDAKEYSFCDKSLNIEDYKQKKAL</sequence>
<evidence type="ECO:0000256" key="2">
    <source>
        <dbReference type="ARBA" id="ARBA00022741"/>
    </source>
</evidence>
<dbReference type="InterPro" id="IPR051782">
    <property type="entry name" value="ABC_Transporter_VariousFunc"/>
</dbReference>
<dbReference type="SMART" id="SM00382">
    <property type="entry name" value="AAA"/>
    <property type="match status" value="1"/>
</dbReference>
<evidence type="ECO:0000313" key="5">
    <source>
        <dbReference type="EMBL" id="MBD8487675.1"/>
    </source>
</evidence>
<protein>
    <submittedName>
        <fullName evidence="5">ATP-binding cassette domain-containing protein</fullName>
    </submittedName>
</protein>
<feature type="domain" description="ABC transporter" evidence="4">
    <location>
        <begin position="4"/>
        <end position="210"/>
    </location>
</feature>
<gene>
    <name evidence="5" type="ORF">IFO69_02830</name>
</gene>
<dbReference type="RefSeq" id="WP_192008037.1">
    <property type="nucleotide sequence ID" value="NZ_JACYTQ010000001.1"/>
</dbReference>
<dbReference type="PANTHER" id="PTHR42939">
    <property type="entry name" value="ABC TRANSPORTER ATP-BINDING PROTEIN ALBC-RELATED"/>
    <property type="match status" value="1"/>
</dbReference>
<dbReference type="GO" id="GO:0005524">
    <property type="term" value="F:ATP binding"/>
    <property type="evidence" value="ECO:0007669"/>
    <property type="project" value="UniProtKB-KW"/>
</dbReference>
<keyword evidence="3 5" id="KW-0067">ATP-binding</keyword>